<evidence type="ECO:0000256" key="2">
    <source>
        <dbReference type="SAM" id="MobiDB-lite"/>
    </source>
</evidence>
<feature type="coiled-coil region" evidence="1">
    <location>
        <begin position="5"/>
        <end position="63"/>
    </location>
</feature>
<gene>
    <name evidence="3" type="ORF">dsat_1714</name>
</gene>
<evidence type="ECO:0000256" key="1">
    <source>
        <dbReference type="SAM" id="Coils"/>
    </source>
</evidence>
<organism evidence="3 4">
    <name type="scientific">Alkalidesulfovibrio alkalitolerans DSM 16529</name>
    <dbReference type="NCBI Taxonomy" id="1121439"/>
    <lineage>
        <taxon>Bacteria</taxon>
        <taxon>Pseudomonadati</taxon>
        <taxon>Thermodesulfobacteriota</taxon>
        <taxon>Desulfovibrionia</taxon>
        <taxon>Desulfovibrionales</taxon>
        <taxon>Desulfovibrionaceae</taxon>
        <taxon>Alkalidesulfovibrio</taxon>
    </lineage>
</organism>
<feature type="region of interest" description="Disordered" evidence="2">
    <location>
        <begin position="226"/>
        <end position="247"/>
    </location>
</feature>
<dbReference type="STRING" id="1121439.dsat_1714"/>
<dbReference type="RefSeq" id="WP_020885600.1">
    <property type="nucleotide sequence ID" value="NZ_ATHI01000001.1"/>
</dbReference>
<dbReference type="OrthoDB" id="9786157at2"/>
<proteinExistence type="predicted"/>
<dbReference type="EMBL" id="ATHI01000001">
    <property type="protein sequence ID" value="EPR36186.1"/>
    <property type="molecule type" value="Genomic_DNA"/>
</dbReference>
<evidence type="ECO:0000313" key="4">
    <source>
        <dbReference type="Proteomes" id="UP000014975"/>
    </source>
</evidence>
<dbReference type="AlphaFoldDB" id="S7TH97"/>
<evidence type="ECO:0000313" key="3">
    <source>
        <dbReference type="EMBL" id="EPR36186.1"/>
    </source>
</evidence>
<protein>
    <recommendedName>
        <fullName evidence="5">H+transporting two-sector ATPase E subunit</fullName>
    </recommendedName>
</protein>
<dbReference type="eggNOG" id="COG1390">
    <property type="taxonomic scope" value="Bacteria"/>
</dbReference>
<reference evidence="3 4" key="1">
    <citation type="journal article" date="2013" name="Genome Announc.">
        <title>Draft genome sequences for three mercury-methylating, sulfate-reducing bacteria.</title>
        <authorList>
            <person name="Brown S.D."/>
            <person name="Hurt R.A.Jr."/>
            <person name="Gilmour C.C."/>
            <person name="Elias D.A."/>
        </authorList>
    </citation>
    <scope>NUCLEOTIDE SEQUENCE [LARGE SCALE GENOMIC DNA]</scope>
    <source>
        <strain evidence="3 4">DSM 16529</strain>
    </source>
</reference>
<keyword evidence="1" id="KW-0175">Coiled coil</keyword>
<name>S7TH97_9BACT</name>
<dbReference type="PATRIC" id="fig|1121439.3.peg.98"/>
<comment type="caution">
    <text evidence="3">The sequence shown here is derived from an EMBL/GenBank/DDBJ whole genome shotgun (WGS) entry which is preliminary data.</text>
</comment>
<accession>S7TH97</accession>
<sequence>MSGDLQHLIERIRNEGVKAAEAEAEEIVAAARSRAGAIVREAEDQARALLAKAEEDAKVFTERSRTTLVQAARDLLLSVSQGVENIMSELVAEAAREALDTDCVKRMLRNLTENCDLVEGKVDMSVLVSPEQEKELVHFFAELYKQRLAKGIELHASGDILRGFRIAYKNEAVFLDFTEEAVAEAMSSLLRPHLAEIVSHALTIREGVEKARRTIGFDAGEAAAKAADANASSESADKADQTGEDTA</sequence>
<keyword evidence="4" id="KW-1185">Reference proteome</keyword>
<evidence type="ECO:0008006" key="5">
    <source>
        <dbReference type="Google" id="ProtNLM"/>
    </source>
</evidence>
<dbReference type="Proteomes" id="UP000014975">
    <property type="component" value="Unassembled WGS sequence"/>
</dbReference>
<dbReference type="SUPFAM" id="SSF160527">
    <property type="entry name" value="V-type ATPase subunit E-like"/>
    <property type="match status" value="1"/>
</dbReference>